<evidence type="ECO:0000313" key="2">
    <source>
        <dbReference type="Proteomes" id="UP001595993"/>
    </source>
</evidence>
<gene>
    <name evidence="1" type="ORF">ACFO9E_05825</name>
</gene>
<dbReference type="EMBL" id="JBHSFE010000006">
    <property type="protein sequence ID" value="MFC4607331.1"/>
    <property type="molecule type" value="Genomic_DNA"/>
</dbReference>
<evidence type="ECO:0000313" key="1">
    <source>
        <dbReference type="EMBL" id="MFC4607331.1"/>
    </source>
</evidence>
<sequence length="198" mass="21525">MPAPPKGSPRPFTVGNRHEIHHTDLRKLLLPAPAGATADKKLTGGWVSSAQYVSEYEESHRADLQQALDDYAVRHIAARGWTMPDGTTSRIYLLRFNSADMAAKFKDLEIGAGLSPDLTLQTAPGEVGIDEEWESETPADGQSAVSLYTEAKPFGPEQTRQAYISAGDTLALIVQSRKGDTLAVPFHQTVVLQNQLLS</sequence>
<accession>A0ABV9FZ89</accession>
<dbReference type="RefSeq" id="WP_381192243.1">
    <property type="nucleotide sequence ID" value="NZ_JBHSFE010000006.1"/>
</dbReference>
<keyword evidence="2" id="KW-1185">Reference proteome</keyword>
<organism evidence="1 2">
    <name type="scientific">Streptomyces maoxianensis</name>
    <dbReference type="NCBI Taxonomy" id="1459942"/>
    <lineage>
        <taxon>Bacteria</taxon>
        <taxon>Bacillati</taxon>
        <taxon>Actinomycetota</taxon>
        <taxon>Actinomycetes</taxon>
        <taxon>Kitasatosporales</taxon>
        <taxon>Streptomycetaceae</taxon>
        <taxon>Streptomyces</taxon>
    </lineage>
</organism>
<name>A0ABV9FZ89_9ACTN</name>
<reference evidence="2" key="1">
    <citation type="journal article" date="2019" name="Int. J. Syst. Evol. Microbiol.">
        <title>The Global Catalogue of Microorganisms (GCM) 10K type strain sequencing project: providing services to taxonomists for standard genome sequencing and annotation.</title>
        <authorList>
            <consortium name="The Broad Institute Genomics Platform"/>
            <consortium name="The Broad Institute Genome Sequencing Center for Infectious Disease"/>
            <person name="Wu L."/>
            <person name="Ma J."/>
        </authorList>
    </citation>
    <scope>NUCLEOTIDE SEQUENCE [LARGE SCALE GENOMIC DNA]</scope>
    <source>
        <strain evidence="2">CGMCC 4.7139</strain>
    </source>
</reference>
<dbReference type="Proteomes" id="UP001595993">
    <property type="component" value="Unassembled WGS sequence"/>
</dbReference>
<proteinExistence type="predicted"/>
<comment type="caution">
    <text evidence="1">The sequence shown here is derived from an EMBL/GenBank/DDBJ whole genome shotgun (WGS) entry which is preliminary data.</text>
</comment>
<protein>
    <submittedName>
        <fullName evidence="1">Uncharacterized protein</fullName>
    </submittedName>
</protein>